<dbReference type="EMBL" id="JAOTPV010000005">
    <property type="protein sequence ID" value="KAJ4482385.1"/>
    <property type="molecule type" value="Genomic_DNA"/>
</dbReference>
<keyword evidence="8" id="KW-1185">Reference proteome</keyword>
<keyword evidence="2 4" id="KW-0064">Aspartyl protease</keyword>
<accession>A0A9W9AI03</accession>
<dbReference type="PRINTS" id="PR00792">
    <property type="entry name" value="PEPSIN"/>
</dbReference>
<dbReference type="OrthoDB" id="660550at2759"/>
<evidence type="ECO:0000256" key="5">
    <source>
        <dbReference type="SAM" id="MobiDB-lite"/>
    </source>
</evidence>
<feature type="active site" evidence="3">
    <location>
        <position position="287"/>
    </location>
</feature>
<dbReference type="PANTHER" id="PTHR47966">
    <property type="entry name" value="BETA-SITE APP-CLEAVING ENZYME, ISOFORM A-RELATED"/>
    <property type="match status" value="1"/>
</dbReference>
<evidence type="ECO:0000256" key="4">
    <source>
        <dbReference type="RuleBase" id="RU000454"/>
    </source>
</evidence>
<dbReference type="InterPro" id="IPR001969">
    <property type="entry name" value="Aspartic_peptidase_AS"/>
</dbReference>
<dbReference type="SUPFAM" id="SSF50630">
    <property type="entry name" value="Acid proteases"/>
    <property type="match status" value="1"/>
</dbReference>
<evidence type="ECO:0000259" key="6">
    <source>
        <dbReference type="PROSITE" id="PS51767"/>
    </source>
</evidence>
<comment type="similarity">
    <text evidence="1 4">Belongs to the peptidase A1 family.</text>
</comment>
<dbReference type="InterPro" id="IPR034164">
    <property type="entry name" value="Pepsin-like_dom"/>
</dbReference>
<dbReference type="InterPro" id="IPR021109">
    <property type="entry name" value="Peptidase_aspartic_dom_sf"/>
</dbReference>
<evidence type="ECO:0000256" key="2">
    <source>
        <dbReference type="ARBA" id="ARBA00022750"/>
    </source>
</evidence>
<evidence type="ECO:0000256" key="3">
    <source>
        <dbReference type="PIRSR" id="PIRSR601461-1"/>
    </source>
</evidence>
<proteinExistence type="inferred from homology"/>
<dbReference type="GO" id="GO:0004190">
    <property type="term" value="F:aspartic-type endopeptidase activity"/>
    <property type="evidence" value="ECO:0007669"/>
    <property type="project" value="UniProtKB-KW"/>
</dbReference>
<dbReference type="Pfam" id="PF00026">
    <property type="entry name" value="Asp"/>
    <property type="match status" value="1"/>
</dbReference>
<dbReference type="PROSITE" id="PS51767">
    <property type="entry name" value="PEPTIDASE_A1"/>
    <property type="match status" value="1"/>
</dbReference>
<dbReference type="Proteomes" id="UP001150266">
    <property type="component" value="Unassembled WGS sequence"/>
</dbReference>
<dbReference type="GO" id="GO:0006508">
    <property type="term" value="P:proteolysis"/>
    <property type="evidence" value="ECO:0007669"/>
    <property type="project" value="UniProtKB-KW"/>
</dbReference>
<protein>
    <submittedName>
        <fullName evidence="7">Aspartic protease</fullName>
    </submittedName>
</protein>
<dbReference type="Gene3D" id="2.40.70.10">
    <property type="entry name" value="Acid Proteases"/>
    <property type="match status" value="2"/>
</dbReference>
<dbReference type="PROSITE" id="PS00141">
    <property type="entry name" value="ASP_PROTEASE"/>
    <property type="match status" value="1"/>
</dbReference>
<organism evidence="7 8">
    <name type="scientific">Lentinula aciculospora</name>
    <dbReference type="NCBI Taxonomy" id="153920"/>
    <lineage>
        <taxon>Eukaryota</taxon>
        <taxon>Fungi</taxon>
        <taxon>Dikarya</taxon>
        <taxon>Basidiomycota</taxon>
        <taxon>Agaricomycotina</taxon>
        <taxon>Agaricomycetes</taxon>
        <taxon>Agaricomycetidae</taxon>
        <taxon>Agaricales</taxon>
        <taxon>Marasmiineae</taxon>
        <taxon>Omphalotaceae</taxon>
        <taxon>Lentinula</taxon>
    </lineage>
</organism>
<feature type="domain" description="Peptidase A1" evidence="6">
    <location>
        <begin position="86"/>
        <end position="405"/>
    </location>
</feature>
<feature type="region of interest" description="Disordered" evidence="5">
    <location>
        <begin position="34"/>
        <end position="74"/>
    </location>
</feature>
<dbReference type="InterPro" id="IPR001461">
    <property type="entry name" value="Aspartic_peptidase_A1"/>
</dbReference>
<sequence length="415" mass="44243">MSRVIVNSIPIAPQLAADVENLRDLVQKDLQRARKHLSPQTIPHGPRAIHEARSKGDQRHHVDGSGSGSAPASGKAITVNDATVTYMMPCTIGGSEYSLLIDTGSSNTWCGANKKFEPDSSCESTRKSVNVSYGSGSFTGTEYTGTVILGGKDSGMKLEKQSFAVATKSQGFGGGMDGILGIGPVDLTSTTVNGMSSIPTVTDNLYEEGLIKTECISISYSPTQSNGTMANGELIFGGVDQSKITGDVTYVPITTTSPASKYWGIEQEITYGSSKKMILSQTAGIVDTGTTLIMISEDAFQAYQEATGATMDQTTGLLKLTSEQFNNLKSLNFKIGDTIFELTPNAQIWPRALNSVLNGDIDSIYTVFASMGQLSGVGLDFINGFSWLQRFYSVYDTSNQRVGIANTPNTNAETN</sequence>
<dbReference type="PANTHER" id="PTHR47966:SF51">
    <property type="entry name" value="BETA-SITE APP-CLEAVING ENZYME, ISOFORM A-RELATED"/>
    <property type="match status" value="1"/>
</dbReference>
<dbReference type="AlphaFoldDB" id="A0A9W9AI03"/>
<feature type="compositionally biased region" description="Basic and acidic residues" evidence="5">
    <location>
        <begin position="48"/>
        <end position="63"/>
    </location>
</feature>
<comment type="caution">
    <text evidence="7">The sequence shown here is derived from an EMBL/GenBank/DDBJ whole genome shotgun (WGS) entry which is preliminary data.</text>
</comment>
<reference evidence="7" key="1">
    <citation type="submission" date="2022-08" db="EMBL/GenBank/DDBJ databases">
        <title>A Global Phylogenomic Analysis of the Shiitake Genus Lentinula.</title>
        <authorList>
            <consortium name="DOE Joint Genome Institute"/>
            <person name="Sierra-Patev S."/>
            <person name="Min B."/>
            <person name="Naranjo-Ortiz M."/>
            <person name="Looney B."/>
            <person name="Konkel Z."/>
            <person name="Slot J.C."/>
            <person name="Sakamoto Y."/>
            <person name="Steenwyk J.L."/>
            <person name="Rokas A."/>
            <person name="Carro J."/>
            <person name="Camarero S."/>
            <person name="Ferreira P."/>
            <person name="Molpeceres G."/>
            <person name="Ruiz-Duenas F.J."/>
            <person name="Serrano A."/>
            <person name="Henrissat B."/>
            <person name="Drula E."/>
            <person name="Hughes K.W."/>
            <person name="Mata J.L."/>
            <person name="Ishikawa N.K."/>
            <person name="Vargas-Isla R."/>
            <person name="Ushijima S."/>
            <person name="Smith C.A."/>
            <person name="Ahrendt S."/>
            <person name="Andreopoulos W."/>
            <person name="He G."/>
            <person name="Labutti K."/>
            <person name="Lipzen A."/>
            <person name="Ng V."/>
            <person name="Riley R."/>
            <person name="Sandor L."/>
            <person name="Barry K."/>
            <person name="Martinez A.T."/>
            <person name="Xiao Y."/>
            <person name="Gibbons J.G."/>
            <person name="Terashima K."/>
            <person name="Grigoriev I.V."/>
            <person name="Hibbett D.S."/>
        </authorList>
    </citation>
    <scope>NUCLEOTIDE SEQUENCE</scope>
    <source>
        <strain evidence="7">JLM2183</strain>
    </source>
</reference>
<evidence type="ECO:0000313" key="7">
    <source>
        <dbReference type="EMBL" id="KAJ4482385.1"/>
    </source>
</evidence>
<gene>
    <name evidence="7" type="ORF">J3R30DRAFT_2164927</name>
</gene>
<dbReference type="InterPro" id="IPR033121">
    <property type="entry name" value="PEPTIDASE_A1"/>
</dbReference>
<dbReference type="CDD" id="cd05471">
    <property type="entry name" value="pepsin_like"/>
    <property type="match status" value="1"/>
</dbReference>
<keyword evidence="4 7" id="KW-0645">Protease</keyword>
<keyword evidence="4" id="KW-0378">Hydrolase</keyword>
<name>A0A9W9AI03_9AGAR</name>
<evidence type="ECO:0000256" key="1">
    <source>
        <dbReference type="ARBA" id="ARBA00007447"/>
    </source>
</evidence>
<evidence type="ECO:0000313" key="8">
    <source>
        <dbReference type="Proteomes" id="UP001150266"/>
    </source>
</evidence>
<feature type="active site" evidence="3">
    <location>
        <position position="102"/>
    </location>
</feature>